<dbReference type="Proteomes" id="UP000260925">
    <property type="component" value="Unassembled WGS sequence"/>
</dbReference>
<organism evidence="1 2">
    <name type="scientific">Corynebacterium variabile</name>
    <dbReference type="NCBI Taxonomy" id="1727"/>
    <lineage>
        <taxon>Bacteria</taxon>
        <taxon>Bacillati</taxon>
        <taxon>Actinomycetota</taxon>
        <taxon>Actinomycetes</taxon>
        <taxon>Mycobacteriales</taxon>
        <taxon>Corynebacteriaceae</taxon>
        <taxon>Corynebacterium</taxon>
    </lineage>
</organism>
<evidence type="ECO:0000313" key="2">
    <source>
        <dbReference type="Proteomes" id="UP000260925"/>
    </source>
</evidence>
<dbReference type="EMBL" id="DMDD01000229">
    <property type="protein sequence ID" value="HAF73064.1"/>
    <property type="molecule type" value="Genomic_DNA"/>
</dbReference>
<accession>A0A3B9QWM4</accession>
<name>A0A3B9QWM4_9CORY</name>
<dbReference type="AlphaFoldDB" id="A0A3B9QWM4"/>
<sequence length="75" mass="7803">PRLVPGAPLLQGRFRLLADHGGSPTARLWQARDNADGDLVALTVIDTLKSGRSASEIVLASARLADATATSPAVR</sequence>
<evidence type="ECO:0000313" key="1">
    <source>
        <dbReference type="EMBL" id="HAF73064.1"/>
    </source>
</evidence>
<reference evidence="1 2" key="1">
    <citation type="journal article" date="2018" name="Nat. Biotechnol.">
        <title>A standardized bacterial taxonomy based on genome phylogeny substantially revises the tree of life.</title>
        <authorList>
            <person name="Parks D.H."/>
            <person name="Chuvochina M."/>
            <person name="Waite D.W."/>
            <person name="Rinke C."/>
            <person name="Skarshewski A."/>
            <person name="Chaumeil P.A."/>
            <person name="Hugenholtz P."/>
        </authorList>
    </citation>
    <scope>NUCLEOTIDE SEQUENCE [LARGE SCALE GENOMIC DNA]</scope>
    <source>
        <strain evidence="1">UBA9851</strain>
    </source>
</reference>
<protein>
    <submittedName>
        <fullName evidence="1">Uncharacterized protein</fullName>
    </submittedName>
</protein>
<dbReference type="Gene3D" id="3.30.200.20">
    <property type="entry name" value="Phosphorylase Kinase, domain 1"/>
    <property type="match status" value="1"/>
</dbReference>
<gene>
    <name evidence="1" type="ORF">DCL06_09745</name>
</gene>
<proteinExistence type="predicted"/>
<feature type="non-terminal residue" evidence="1">
    <location>
        <position position="75"/>
    </location>
</feature>
<feature type="non-terminal residue" evidence="1">
    <location>
        <position position="1"/>
    </location>
</feature>
<comment type="caution">
    <text evidence="1">The sequence shown here is derived from an EMBL/GenBank/DDBJ whole genome shotgun (WGS) entry which is preliminary data.</text>
</comment>